<dbReference type="AlphaFoldDB" id="J2KNJ6"/>
<proteinExistence type="predicted"/>
<organism evidence="2 3">
    <name type="scientific">Chryseobacterium populi</name>
    <dbReference type="NCBI Taxonomy" id="1144316"/>
    <lineage>
        <taxon>Bacteria</taxon>
        <taxon>Pseudomonadati</taxon>
        <taxon>Bacteroidota</taxon>
        <taxon>Flavobacteriia</taxon>
        <taxon>Flavobacteriales</taxon>
        <taxon>Weeksellaceae</taxon>
        <taxon>Chryseobacterium group</taxon>
        <taxon>Chryseobacterium</taxon>
    </lineage>
</organism>
<evidence type="ECO:0000313" key="3">
    <source>
        <dbReference type="Proteomes" id="UP000007509"/>
    </source>
</evidence>
<feature type="region of interest" description="Disordered" evidence="1">
    <location>
        <begin position="442"/>
        <end position="464"/>
    </location>
</feature>
<accession>J2KNJ6</accession>
<reference evidence="2 3" key="1">
    <citation type="journal article" date="2012" name="J. Bacteriol.">
        <title>Twenty-one genome sequences from Pseudomonas species and 19 genome sequences from diverse bacteria isolated from the rhizosphere and endosphere of Populus deltoides.</title>
        <authorList>
            <person name="Brown S.D."/>
            <person name="Utturkar S.M."/>
            <person name="Klingeman D.M."/>
            <person name="Johnson C.M."/>
            <person name="Martin S.L."/>
            <person name="Land M.L."/>
            <person name="Lu T.Y."/>
            <person name="Schadt C.W."/>
            <person name="Doktycz M.J."/>
            <person name="Pelletier D.A."/>
        </authorList>
    </citation>
    <scope>NUCLEOTIDE SEQUENCE [LARGE SCALE GENOMIC DNA]</scope>
    <source>
        <strain evidence="2 3">CF314</strain>
    </source>
</reference>
<feature type="compositionally biased region" description="Low complexity" evidence="1">
    <location>
        <begin position="442"/>
        <end position="453"/>
    </location>
</feature>
<evidence type="ECO:0000313" key="2">
    <source>
        <dbReference type="EMBL" id="EJL74648.1"/>
    </source>
</evidence>
<dbReference type="Proteomes" id="UP000007509">
    <property type="component" value="Unassembled WGS sequence"/>
</dbReference>
<sequence>MGTAGIKKALIKEPKKNVKQYGSGYLVELSPSESSFTAYVDKSCLGPGTRNPENTIRDVKWFLVREHLWNAYKQLYPQLSPSEFFSTLKTSNEENKDYKILEGNNRVVNVSDVKNGIGNIGVVYLLIPYNVFPETDGVEVLRVVATDRPQVLYCNFKFPKEGSYIPLQDSDKKAAYGQTVDVEVYTHLLPDWHHNLEKFVFDVELVNKGKVVSKKERVEITNPGAFHYNAQKSLRFLINPEWQKNHNSQKQDEKYYLRLRGYIDFTGPVLVANGSVSATGQYDSEQATSDWVRLENGKWIYDSSRELLVPYDTISSLLNQFETQKNNQIQYIGDIQYKKREYDPCGYSKITIKDEEDGDRAPLVIFDEEDTKGPIDRTSQIFGITAGDKRKKISITLDKLTTKDVFCQGLLLDEGQKHTAQTNVFQVNKVFAAQRDAAGFNTQTDQTHSQQQQNAGITATNENRTDTDVIKTNKSYNPSQVQQWTAGTDYKFEGDSKMLLMPKYNYNKTFLQGRTSTYTADAANILWLFNYFILNEDLAQNYFVPISTCRYPNQIAKIKVYPDIEWEVAFLITIGKGYTGKIKYTRERLNAHHQNYNMRYLGSELNIDATQSSNLGWVLKAKAVENGKEHEIGIESIKKVVDTAVAAFNMTRQYLEVFNPGNSDGTPSLAQSRRVIEVDFAIDPPNVGFALGWKFGKASNNEIVPIYTGGLRADPLIGLTVVVDLVPLIKFLGPIGRVISWIIQFIEWLSKSDLYITFEVSFPVKADLSLSYNRVDGFANRGKQKMWVEPGVTLRAGCKSNEVVFIPTTTRNGITETTEVEKWKVEGNVATSLTFEKEWGYDKNQSKYYEKSTVNFKGAKMTIVISELISNRRIDFKPTHQQVFTIIEEPKDPIYDSGKIYIEEKK</sequence>
<evidence type="ECO:0000256" key="1">
    <source>
        <dbReference type="SAM" id="MobiDB-lite"/>
    </source>
</evidence>
<name>J2KNJ6_9FLAO</name>
<gene>
    <name evidence="2" type="ORF">PMI13_00890</name>
</gene>
<dbReference type="PATRIC" id="fig|1144316.3.peg.901"/>
<dbReference type="EMBL" id="AKJY01000013">
    <property type="protein sequence ID" value="EJL74648.1"/>
    <property type="molecule type" value="Genomic_DNA"/>
</dbReference>
<dbReference type="RefSeq" id="WP_007841052.1">
    <property type="nucleotide sequence ID" value="NZ_AKJY01000013.1"/>
</dbReference>
<comment type="caution">
    <text evidence="2">The sequence shown here is derived from an EMBL/GenBank/DDBJ whole genome shotgun (WGS) entry which is preliminary data.</text>
</comment>
<protein>
    <submittedName>
        <fullName evidence="2">Uncharacterized protein</fullName>
    </submittedName>
</protein>
<keyword evidence="3" id="KW-1185">Reference proteome</keyword>
<dbReference type="OrthoDB" id="1207102at2"/>